<keyword evidence="8" id="KW-1185">Reference proteome</keyword>
<keyword evidence="3 7" id="KW-0560">Oxidoreductase</keyword>
<evidence type="ECO:0000256" key="3">
    <source>
        <dbReference type="ARBA" id="ARBA00023002"/>
    </source>
</evidence>
<dbReference type="PANTHER" id="PTHR21266:SF59">
    <property type="entry name" value="BLR4922 PROTEIN"/>
    <property type="match status" value="1"/>
</dbReference>
<accession>A0A3P4B139</accession>
<dbReference type="EMBL" id="UWPJ01000008">
    <property type="protein sequence ID" value="VCU68855.1"/>
    <property type="molecule type" value="Genomic_DNA"/>
</dbReference>
<keyword evidence="7" id="KW-0223">Dioxygenase</keyword>
<proteinExistence type="predicted"/>
<protein>
    <submittedName>
        <fullName evidence="7">Phenoxybenzoate dioxygenase subunit alpha</fullName>
        <ecNumber evidence="7">1.14.12.-</ecNumber>
    </submittedName>
</protein>
<dbReference type="Pfam" id="PF00355">
    <property type="entry name" value="Rieske"/>
    <property type="match status" value="1"/>
</dbReference>
<dbReference type="InterPro" id="IPR017941">
    <property type="entry name" value="Rieske_2Fe-2S"/>
</dbReference>
<dbReference type="AlphaFoldDB" id="A0A3P4B139"/>
<keyword evidence="5" id="KW-0411">Iron-sulfur</keyword>
<dbReference type="Pfam" id="PF19301">
    <property type="entry name" value="LigXa_C"/>
    <property type="match status" value="1"/>
</dbReference>
<dbReference type="InterPro" id="IPR036922">
    <property type="entry name" value="Rieske_2Fe-2S_sf"/>
</dbReference>
<evidence type="ECO:0000256" key="1">
    <source>
        <dbReference type="ARBA" id="ARBA00022714"/>
    </source>
</evidence>
<organism evidence="7 8">
    <name type="scientific">Pigmentiphaga humi</name>
    <dbReference type="NCBI Taxonomy" id="2478468"/>
    <lineage>
        <taxon>Bacteria</taxon>
        <taxon>Pseudomonadati</taxon>
        <taxon>Pseudomonadota</taxon>
        <taxon>Betaproteobacteria</taxon>
        <taxon>Burkholderiales</taxon>
        <taxon>Alcaligenaceae</taxon>
        <taxon>Pigmentiphaga</taxon>
    </lineage>
</organism>
<evidence type="ECO:0000256" key="5">
    <source>
        <dbReference type="ARBA" id="ARBA00023014"/>
    </source>
</evidence>
<dbReference type="PROSITE" id="PS51296">
    <property type="entry name" value="RIESKE"/>
    <property type="match status" value="1"/>
</dbReference>
<evidence type="ECO:0000256" key="2">
    <source>
        <dbReference type="ARBA" id="ARBA00022723"/>
    </source>
</evidence>
<evidence type="ECO:0000259" key="6">
    <source>
        <dbReference type="PROSITE" id="PS51296"/>
    </source>
</evidence>
<dbReference type="CDD" id="cd08878">
    <property type="entry name" value="RHO_alpha_C_DMO-like"/>
    <property type="match status" value="1"/>
</dbReference>
<dbReference type="EC" id="1.14.12.-" evidence="7"/>
<keyword evidence="4" id="KW-0408">Iron</keyword>
<sequence length="427" mass="49322">MLSEEKNRALTQVGADTPGGELLRRYWHPIGAVDQLASDPVRPVRLLGEDLVLYRDLGGNYGLLARHCSHRNADLAYGFVEERGLRCNYHGWQFDHEGKGVHFPYEDMVDADSKLRNKIRHTAYPVRAKGGLLWAYLGPQPAPELPDWEPFSWNNGFVQIVFADVPCNWVQAQENSIDPVHFEWMHANWSRRLRGDTGPYAPAHTKLHFEEFDFGFVYKRVREDTDESHPLWTVGRVCLWPHGFFLGDHFEWRVPVDDENTLSVTWSFIRVPNEAEPYRQETIPSWQSPIVDAKTGRWICSHVINQDIVAWVGQGRITNRSHENLGASDRGVALIRRRLFEDMDRVARGQDPKGVIRDPALNRRIELPMSERELMLNGMPLEQYERHPVWGKHLHHFPFHAGQPDHIKRAYEDAMGLKTVEVGIVNI</sequence>
<name>A0A3P4B139_9BURK</name>
<dbReference type="SUPFAM" id="SSF50022">
    <property type="entry name" value="ISP domain"/>
    <property type="match status" value="1"/>
</dbReference>
<evidence type="ECO:0000256" key="4">
    <source>
        <dbReference type="ARBA" id="ARBA00023004"/>
    </source>
</evidence>
<dbReference type="InterPro" id="IPR045623">
    <property type="entry name" value="LigXa_C"/>
</dbReference>
<evidence type="ECO:0000313" key="7">
    <source>
        <dbReference type="EMBL" id="VCU68855.1"/>
    </source>
</evidence>
<keyword evidence="1" id="KW-0001">2Fe-2S</keyword>
<dbReference type="RefSeq" id="WP_124078111.1">
    <property type="nucleotide sequence ID" value="NZ_UWPJ01000008.1"/>
</dbReference>
<dbReference type="Gene3D" id="2.102.10.10">
    <property type="entry name" value="Rieske [2Fe-2S] iron-sulphur domain"/>
    <property type="match status" value="1"/>
</dbReference>
<dbReference type="GO" id="GO:0051537">
    <property type="term" value="F:2 iron, 2 sulfur cluster binding"/>
    <property type="evidence" value="ECO:0007669"/>
    <property type="project" value="UniProtKB-KW"/>
</dbReference>
<dbReference type="GO" id="GO:0046872">
    <property type="term" value="F:metal ion binding"/>
    <property type="evidence" value="ECO:0007669"/>
    <property type="project" value="UniProtKB-KW"/>
</dbReference>
<dbReference type="GO" id="GO:0051213">
    <property type="term" value="F:dioxygenase activity"/>
    <property type="evidence" value="ECO:0007669"/>
    <property type="project" value="UniProtKB-KW"/>
</dbReference>
<reference evidence="7 8" key="1">
    <citation type="submission" date="2018-10" db="EMBL/GenBank/DDBJ databases">
        <authorList>
            <person name="Criscuolo A."/>
        </authorList>
    </citation>
    <scope>NUCLEOTIDE SEQUENCE [LARGE SCALE GENOMIC DNA]</scope>
    <source>
        <strain evidence="7">DnA1</strain>
    </source>
</reference>
<dbReference type="InterPro" id="IPR050584">
    <property type="entry name" value="Cholesterol_7-desaturase"/>
</dbReference>
<keyword evidence="2" id="KW-0479">Metal-binding</keyword>
<dbReference type="PANTHER" id="PTHR21266">
    <property type="entry name" value="IRON-SULFUR DOMAIN CONTAINING PROTEIN"/>
    <property type="match status" value="1"/>
</dbReference>
<dbReference type="OrthoDB" id="9790995at2"/>
<dbReference type="SUPFAM" id="SSF55961">
    <property type="entry name" value="Bet v1-like"/>
    <property type="match status" value="1"/>
</dbReference>
<gene>
    <name evidence="7" type="primary">pobA_5</name>
    <name evidence="7" type="ORF">PIGHUM_00914</name>
</gene>
<dbReference type="Gene3D" id="3.90.380.10">
    <property type="entry name" value="Naphthalene 1,2-dioxygenase Alpha Subunit, Chain A, domain 1"/>
    <property type="match status" value="1"/>
</dbReference>
<evidence type="ECO:0000313" key="8">
    <source>
        <dbReference type="Proteomes" id="UP000277294"/>
    </source>
</evidence>
<feature type="domain" description="Rieske" evidence="6">
    <location>
        <begin position="27"/>
        <end position="135"/>
    </location>
</feature>
<dbReference type="Proteomes" id="UP000277294">
    <property type="component" value="Unassembled WGS sequence"/>
</dbReference>